<reference evidence="6 7" key="1">
    <citation type="submission" date="2021-03" db="EMBL/GenBank/DDBJ databases">
        <title>Genomic Encyclopedia of Type Strains, Phase III (KMG-III): the genomes of soil and plant-associated and newly described type strains.</title>
        <authorList>
            <person name="Whitman W."/>
        </authorList>
    </citation>
    <scope>NUCLEOTIDE SEQUENCE [LARGE SCALE GENOMIC DNA]</scope>
    <source>
        <strain evidence="6 7">IMMIB AFH-6</strain>
    </source>
</reference>
<dbReference type="NCBIfam" id="NF010395">
    <property type="entry name" value="PRK13823.1"/>
    <property type="match status" value="1"/>
</dbReference>
<dbReference type="Pfam" id="PF05101">
    <property type="entry name" value="VirB3"/>
    <property type="match status" value="1"/>
</dbReference>
<name>A0ABS4SYP8_9PROT</name>
<proteinExistence type="predicted"/>
<keyword evidence="4 5" id="KW-0472">Membrane</keyword>
<evidence type="ECO:0000256" key="2">
    <source>
        <dbReference type="ARBA" id="ARBA00022692"/>
    </source>
</evidence>
<dbReference type="Proteomes" id="UP000781958">
    <property type="component" value="Unassembled WGS sequence"/>
</dbReference>
<dbReference type="EMBL" id="JAGINP010000041">
    <property type="protein sequence ID" value="MBP2297112.1"/>
    <property type="molecule type" value="Genomic_DNA"/>
</dbReference>
<feature type="transmembrane region" description="Helical" evidence="5">
    <location>
        <begin position="49"/>
        <end position="66"/>
    </location>
</feature>
<dbReference type="PIRSF" id="PIRSF017854">
    <property type="entry name" value="T4SS_TrbD"/>
    <property type="match status" value="1"/>
</dbReference>
<keyword evidence="7" id="KW-1185">Reference proteome</keyword>
<protein>
    <submittedName>
        <fullName evidence="6">Type IV secretion system protein VirB3</fullName>
    </submittedName>
</protein>
<feature type="transmembrane region" description="Helical" evidence="5">
    <location>
        <begin position="21"/>
        <end position="43"/>
    </location>
</feature>
<evidence type="ECO:0000313" key="7">
    <source>
        <dbReference type="Proteomes" id="UP000781958"/>
    </source>
</evidence>
<sequence>MTGSATSGLRRTEFRRAMHRANLLMGGERELVMFTALVAGGLILTAQNWIATAVGLSIWFGLIGFLRTMAKADPRLSHVYTRHLQYQAYYPARSRPARDR</sequence>
<dbReference type="RefSeq" id="WP_307421022.1">
    <property type="nucleotide sequence ID" value="NZ_JAGINP010000041.1"/>
</dbReference>
<evidence type="ECO:0000256" key="3">
    <source>
        <dbReference type="ARBA" id="ARBA00022989"/>
    </source>
</evidence>
<evidence type="ECO:0000256" key="5">
    <source>
        <dbReference type="SAM" id="Phobius"/>
    </source>
</evidence>
<evidence type="ECO:0000256" key="4">
    <source>
        <dbReference type="ARBA" id="ARBA00023136"/>
    </source>
</evidence>
<gene>
    <name evidence="6" type="ORF">J2851_006931</name>
</gene>
<dbReference type="InterPro" id="IPR007792">
    <property type="entry name" value="T4SS_VirB3/TrbD/AvhB"/>
</dbReference>
<keyword evidence="3 5" id="KW-1133">Transmembrane helix</keyword>
<evidence type="ECO:0000313" key="6">
    <source>
        <dbReference type="EMBL" id="MBP2297112.1"/>
    </source>
</evidence>
<accession>A0ABS4SYP8</accession>
<evidence type="ECO:0000256" key="1">
    <source>
        <dbReference type="ARBA" id="ARBA00004370"/>
    </source>
</evidence>
<comment type="subcellular location">
    <subcellularLocation>
        <location evidence="1">Membrane</location>
    </subcellularLocation>
</comment>
<dbReference type="InterPro" id="IPR016704">
    <property type="entry name" value="Conjugal_tfr_TrbD"/>
</dbReference>
<comment type="caution">
    <text evidence="6">The sequence shown here is derived from an EMBL/GenBank/DDBJ whole genome shotgun (WGS) entry which is preliminary data.</text>
</comment>
<organism evidence="6 7">
    <name type="scientific">Azospirillum rugosum</name>
    <dbReference type="NCBI Taxonomy" id="416170"/>
    <lineage>
        <taxon>Bacteria</taxon>
        <taxon>Pseudomonadati</taxon>
        <taxon>Pseudomonadota</taxon>
        <taxon>Alphaproteobacteria</taxon>
        <taxon>Rhodospirillales</taxon>
        <taxon>Azospirillaceae</taxon>
        <taxon>Azospirillum</taxon>
    </lineage>
</organism>
<keyword evidence="2 5" id="KW-0812">Transmembrane</keyword>